<accession>A0A7L9WQQ4</accession>
<evidence type="ECO:0000313" key="3">
    <source>
        <dbReference type="Proteomes" id="UP000594118"/>
    </source>
</evidence>
<dbReference type="KEGG" id="pshq:F3W81_13605"/>
<sequence>MSPARRFRAWPMAPSTARRHKKPAAPSAPVATATHMQAPLAQIKLSRGRRVLRGLLFASLLAAAPALSTAADAPAPNPVSDPAAINARFEGALSALGQGDARAAIVQLTQILARDPDLVRVRLELARALFLAGDLRQSKQQFLRALSARDLPAPVRATVLGFIRQIDDQRGYSSAFRLALTQPEGAGRNYKTDTLYFDPFGTGTALPFTLTRPDSPGIALEVEGDLRQLWSLGSFGDTARLSAYLRGHLRLLEARGDDYDEGRLDFAPGVQLSWPLSTLALEVRTSALSAAADLTQTRAGLGVTYQSRNTRGLSWSGDLAVSHLASRIDDRASGTLTEATATLQQSFRGNGYLAASLRGETLQAHAGSASYTRTALRLTRALDVRGGLSLRASAFAETTRQQDASPGFQRRRIDHDLGVEMTVQKNDLILFNRFTPFVTLGKTRHDSSIAAFSYAEYRLQLGVESLF</sequence>
<gene>
    <name evidence="2" type="ORF">F3W81_13605</name>
</gene>
<organism evidence="2 3">
    <name type="scientific">Pseudooceanicola spongiae</name>
    <dbReference type="NCBI Taxonomy" id="2613965"/>
    <lineage>
        <taxon>Bacteria</taxon>
        <taxon>Pseudomonadati</taxon>
        <taxon>Pseudomonadota</taxon>
        <taxon>Alphaproteobacteria</taxon>
        <taxon>Rhodobacterales</taxon>
        <taxon>Paracoccaceae</taxon>
        <taxon>Pseudooceanicola</taxon>
    </lineage>
</organism>
<proteinExistence type="predicted"/>
<dbReference type="Pfam" id="PF14559">
    <property type="entry name" value="TPR_19"/>
    <property type="match status" value="1"/>
</dbReference>
<reference evidence="2 3" key="1">
    <citation type="submission" date="2019-10" db="EMBL/GenBank/DDBJ databases">
        <title>Pseudopuniceibacterium sp. HQ09 islated from Antarctica.</title>
        <authorList>
            <person name="Liao L."/>
            <person name="Su S."/>
            <person name="Chen B."/>
            <person name="Yu Y."/>
        </authorList>
    </citation>
    <scope>NUCLEOTIDE SEQUENCE [LARGE SCALE GENOMIC DNA]</scope>
    <source>
        <strain evidence="2 3">HQ09</strain>
    </source>
</reference>
<evidence type="ECO:0000313" key="2">
    <source>
        <dbReference type="EMBL" id="QOL81766.1"/>
    </source>
</evidence>
<evidence type="ECO:0000256" key="1">
    <source>
        <dbReference type="SAM" id="MobiDB-lite"/>
    </source>
</evidence>
<feature type="region of interest" description="Disordered" evidence="1">
    <location>
        <begin position="1"/>
        <end position="28"/>
    </location>
</feature>
<keyword evidence="3" id="KW-1185">Reference proteome</keyword>
<dbReference type="EMBL" id="CP045201">
    <property type="protein sequence ID" value="QOL81766.1"/>
    <property type="molecule type" value="Genomic_DNA"/>
</dbReference>
<dbReference type="AlphaFoldDB" id="A0A7L9WQQ4"/>
<name>A0A7L9WQQ4_9RHOB</name>
<dbReference type="Proteomes" id="UP000594118">
    <property type="component" value="Chromosome"/>
</dbReference>
<dbReference type="SUPFAM" id="SSF48452">
    <property type="entry name" value="TPR-like"/>
    <property type="match status" value="1"/>
</dbReference>
<dbReference type="Gene3D" id="1.25.40.10">
    <property type="entry name" value="Tetratricopeptide repeat domain"/>
    <property type="match status" value="1"/>
</dbReference>
<dbReference type="InterPro" id="IPR011990">
    <property type="entry name" value="TPR-like_helical_dom_sf"/>
</dbReference>
<protein>
    <submittedName>
        <fullName evidence="2">Tetratricopeptide repeat protein</fullName>
    </submittedName>
</protein>